<dbReference type="Proteomes" id="UP000245657">
    <property type="component" value="Unassembled WGS sequence"/>
</dbReference>
<name>A0A2V2N7V4_9EURY</name>
<dbReference type="EMBL" id="QGMY01000006">
    <property type="protein sequence ID" value="PWR72588.1"/>
    <property type="molecule type" value="Genomic_DNA"/>
</dbReference>
<evidence type="ECO:0000313" key="1">
    <source>
        <dbReference type="EMBL" id="PWR72588.1"/>
    </source>
</evidence>
<keyword evidence="2" id="KW-1185">Reference proteome</keyword>
<sequence length="185" mass="20965">MMKSMNTRFFLLLFCFLISIPLCIASGSQIVGSEPKDKLSWFANVSDLIVYGKTSDNEMKWSDIGIITVNYLFVQKIITQNNSSNITEGSSIPIYIEGGKVDDPVQAAAHFGIYGQTADWEWGINPNTTLVYFLKKSNNGMYHLYYSETVDPDSEYFRSNLTELKVLIGEIIQGHPVPERTYKHE</sequence>
<protein>
    <submittedName>
        <fullName evidence="1">Uncharacterized protein</fullName>
    </submittedName>
</protein>
<reference evidence="1 2" key="1">
    <citation type="submission" date="2018-05" db="EMBL/GenBank/DDBJ databases">
        <title>Draft genome of Methanospirillum lacunae Ki8-1.</title>
        <authorList>
            <person name="Dueholm M.S."/>
            <person name="Nielsen P.H."/>
            <person name="Bakmann L.F."/>
            <person name="Otzen D.E."/>
        </authorList>
    </citation>
    <scope>NUCLEOTIDE SEQUENCE [LARGE SCALE GENOMIC DNA]</scope>
    <source>
        <strain evidence="1 2">Ki8-1</strain>
    </source>
</reference>
<gene>
    <name evidence="1" type="ORF">DK846_06375</name>
</gene>
<proteinExistence type="predicted"/>
<comment type="caution">
    <text evidence="1">The sequence shown here is derived from an EMBL/GenBank/DDBJ whole genome shotgun (WGS) entry which is preliminary data.</text>
</comment>
<evidence type="ECO:0000313" key="2">
    <source>
        <dbReference type="Proteomes" id="UP000245657"/>
    </source>
</evidence>
<organism evidence="1 2">
    <name type="scientific">Methanospirillum lacunae</name>
    <dbReference type="NCBI Taxonomy" id="668570"/>
    <lineage>
        <taxon>Archaea</taxon>
        <taxon>Methanobacteriati</taxon>
        <taxon>Methanobacteriota</taxon>
        <taxon>Stenosarchaea group</taxon>
        <taxon>Methanomicrobia</taxon>
        <taxon>Methanomicrobiales</taxon>
        <taxon>Methanospirillaceae</taxon>
        <taxon>Methanospirillum</taxon>
    </lineage>
</organism>
<accession>A0A2V2N7V4</accession>
<dbReference type="AlphaFoldDB" id="A0A2V2N7V4"/>